<comment type="subcellular location">
    <subcellularLocation>
        <location evidence="11">Cytoplasm</location>
    </subcellularLocation>
</comment>
<feature type="binding site" evidence="11">
    <location>
        <begin position="35"/>
        <end position="38"/>
    </location>
    <ligand>
        <name>substrate</name>
    </ligand>
</feature>
<evidence type="ECO:0000256" key="11">
    <source>
        <dbReference type="HAMAP-Rule" id="MF_00246"/>
    </source>
</evidence>
<evidence type="ECO:0000313" key="17">
    <source>
        <dbReference type="Proteomes" id="UP000325218"/>
    </source>
</evidence>
<dbReference type="PROSITE" id="PS00106">
    <property type="entry name" value="GALACTOKINASE"/>
    <property type="match status" value="1"/>
</dbReference>
<dbReference type="Gene3D" id="3.30.70.890">
    <property type="entry name" value="GHMP kinase, C-terminal domain"/>
    <property type="match status" value="1"/>
</dbReference>
<dbReference type="AlphaFoldDB" id="A0A5D0CTW7"/>
<dbReference type="Pfam" id="PF00288">
    <property type="entry name" value="GHMP_kinases_N"/>
    <property type="match status" value="1"/>
</dbReference>
<dbReference type="InterPro" id="IPR019741">
    <property type="entry name" value="Galactokinase_CS"/>
</dbReference>
<dbReference type="NCBIfam" id="TIGR00131">
    <property type="entry name" value="gal_kin"/>
    <property type="match status" value="1"/>
</dbReference>
<organism evidence="16 17">
    <name type="scientific">Paenibacillus faecis</name>
    <dbReference type="NCBI Taxonomy" id="862114"/>
    <lineage>
        <taxon>Bacteria</taxon>
        <taxon>Bacillati</taxon>
        <taxon>Bacillota</taxon>
        <taxon>Bacilli</taxon>
        <taxon>Bacillales</taxon>
        <taxon>Paenibacillaceae</taxon>
        <taxon>Paenibacillus</taxon>
    </lineage>
</organism>
<dbReference type="InterPro" id="IPR020568">
    <property type="entry name" value="Ribosomal_Su5_D2-typ_SF"/>
</dbReference>
<dbReference type="GO" id="GO:0000287">
    <property type="term" value="F:magnesium ion binding"/>
    <property type="evidence" value="ECO:0007669"/>
    <property type="project" value="UniProtKB-UniRule"/>
</dbReference>
<feature type="active site" description="Proton acceptor" evidence="11">
    <location>
        <position position="174"/>
    </location>
</feature>
<dbReference type="InterPro" id="IPR000705">
    <property type="entry name" value="Galactokinase"/>
</dbReference>
<dbReference type="PANTHER" id="PTHR10457">
    <property type="entry name" value="MEVALONATE KINASE/GALACTOKINASE"/>
    <property type="match status" value="1"/>
</dbReference>
<evidence type="ECO:0000256" key="2">
    <source>
        <dbReference type="ARBA" id="ARBA00022490"/>
    </source>
</evidence>
<accession>A0A5D0CTW7</accession>
<dbReference type="EMBL" id="VSDO01000002">
    <property type="protein sequence ID" value="TYA12704.1"/>
    <property type="molecule type" value="Genomic_DNA"/>
</dbReference>
<comment type="function">
    <text evidence="11">Catalyzes the transfer of the gamma-phosphate of ATP to D-galactose to form alpha-D-galactose-1-phosphate (Gal-1-P).</text>
</comment>
<keyword evidence="8 11" id="KW-0460">Magnesium</keyword>
<dbReference type="InterPro" id="IPR036554">
    <property type="entry name" value="GHMP_kinase_C_sf"/>
</dbReference>
<comment type="catalytic activity">
    <reaction evidence="11">
        <text>alpha-D-galactose + ATP = alpha-D-galactose 1-phosphate + ADP + H(+)</text>
        <dbReference type="Rhea" id="RHEA:13553"/>
        <dbReference type="ChEBI" id="CHEBI:15378"/>
        <dbReference type="ChEBI" id="CHEBI:28061"/>
        <dbReference type="ChEBI" id="CHEBI:30616"/>
        <dbReference type="ChEBI" id="CHEBI:58336"/>
        <dbReference type="ChEBI" id="CHEBI:456216"/>
        <dbReference type="EC" id="2.7.1.6"/>
    </reaction>
</comment>
<dbReference type="InterPro" id="IPR006203">
    <property type="entry name" value="GHMP_knse_ATP-bd_CS"/>
</dbReference>
<comment type="caution">
    <text evidence="16">The sequence shown here is derived from an EMBL/GenBank/DDBJ whole genome shotgun (WGS) entry which is preliminary data.</text>
</comment>
<evidence type="ECO:0000256" key="10">
    <source>
        <dbReference type="ARBA" id="ARBA00023277"/>
    </source>
</evidence>
<comment type="similarity">
    <text evidence="1 11">Belongs to the GHMP kinase family. GalK subfamily.</text>
</comment>
<dbReference type="GO" id="GO:0005524">
    <property type="term" value="F:ATP binding"/>
    <property type="evidence" value="ECO:0007669"/>
    <property type="project" value="UniProtKB-UniRule"/>
</dbReference>
<dbReference type="EC" id="2.7.1.6" evidence="11 12"/>
<evidence type="ECO:0000256" key="6">
    <source>
        <dbReference type="ARBA" id="ARBA00022777"/>
    </source>
</evidence>
<feature type="binding site" evidence="11">
    <location>
        <position position="162"/>
    </location>
    <ligand>
        <name>Mg(2+)</name>
        <dbReference type="ChEBI" id="CHEBI:18420"/>
    </ligand>
</feature>
<dbReference type="Proteomes" id="UP000325218">
    <property type="component" value="Unassembled WGS sequence"/>
</dbReference>
<feature type="binding site" evidence="11">
    <location>
        <position position="224"/>
    </location>
    <ligand>
        <name>substrate</name>
    </ligand>
</feature>
<dbReference type="InterPro" id="IPR006206">
    <property type="entry name" value="Mevalonate/galactokinase"/>
</dbReference>
<evidence type="ECO:0000259" key="15">
    <source>
        <dbReference type="Pfam" id="PF10509"/>
    </source>
</evidence>
<dbReference type="InterPro" id="IPR014721">
    <property type="entry name" value="Ribsml_uS5_D2-typ_fold_subgr"/>
</dbReference>
<proteinExistence type="inferred from homology"/>
<dbReference type="GO" id="GO:0006012">
    <property type="term" value="P:galactose metabolic process"/>
    <property type="evidence" value="ECO:0007669"/>
    <property type="project" value="UniProtKB-UniRule"/>
</dbReference>
<feature type="site" description="Transition state stabilizer" evidence="11">
    <location>
        <position position="29"/>
    </location>
</feature>
<dbReference type="SUPFAM" id="SSF54211">
    <property type="entry name" value="Ribosomal protein S5 domain 2-like"/>
    <property type="match status" value="1"/>
</dbReference>
<evidence type="ECO:0000256" key="3">
    <source>
        <dbReference type="ARBA" id="ARBA00022679"/>
    </source>
</evidence>
<gene>
    <name evidence="11" type="primary">galK</name>
    <name evidence="16" type="ORF">FRY98_08285</name>
</gene>
<dbReference type="InterPro" id="IPR022963">
    <property type="entry name" value="Galactokinase_bac"/>
</dbReference>
<evidence type="ECO:0000256" key="1">
    <source>
        <dbReference type="ARBA" id="ARBA00006566"/>
    </source>
</evidence>
<keyword evidence="10 11" id="KW-0119">Carbohydrate metabolism</keyword>
<reference evidence="16 17" key="1">
    <citation type="submission" date="2019-08" db="EMBL/GenBank/DDBJ databases">
        <title>Genome sequencing of Paenibacillus faecis DSM 23593(T).</title>
        <authorList>
            <person name="Kook J.-K."/>
            <person name="Park S.-N."/>
            <person name="Lim Y.K."/>
        </authorList>
    </citation>
    <scope>NUCLEOTIDE SEQUENCE [LARGE SCALE GENOMIC DNA]</scope>
    <source>
        <strain evidence="16 17">DSM 23593</strain>
    </source>
</reference>
<evidence type="ECO:0000256" key="9">
    <source>
        <dbReference type="ARBA" id="ARBA00023144"/>
    </source>
</evidence>
<dbReference type="HAMAP" id="MF_00246">
    <property type="entry name" value="Galactokinase"/>
    <property type="match status" value="1"/>
</dbReference>
<keyword evidence="9 11" id="KW-0299">Galactose metabolism</keyword>
<evidence type="ECO:0000313" key="16">
    <source>
        <dbReference type="EMBL" id="TYA12704.1"/>
    </source>
</evidence>
<dbReference type="Pfam" id="PF10509">
    <property type="entry name" value="GalKase_gal_bdg"/>
    <property type="match status" value="1"/>
</dbReference>
<evidence type="ECO:0000259" key="14">
    <source>
        <dbReference type="Pfam" id="PF08544"/>
    </source>
</evidence>
<evidence type="ECO:0000256" key="7">
    <source>
        <dbReference type="ARBA" id="ARBA00022840"/>
    </source>
</evidence>
<dbReference type="FunFam" id="3.30.70.890:FF:000001">
    <property type="entry name" value="Galactokinase"/>
    <property type="match status" value="1"/>
</dbReference>
<dbReference type="Pfam" id="PF08544">
    <property type="entry name" value="GHMP_kinases_C"/>
    <property type="match status" value="1"/>
</dbReference>
<keyword evidence="17" id="KW-1185">Reference proteome</keyword>
<evidence type="ECO:0000256" key="12">
    <source>
        <dbReference type="NCBIfam" id="TIGR00131"/>
    </source>
</evidence>
<feature type="binding site" evidence="11">
    <location>
        <position position="69"/>
    </location>
    <ligand>
        <name>ATP</name>
        <dbReference type="ChEBI" id="CHEBI:30616"/>
    </ligand>
</feature>
<name>A0A5D0CTW7_9BACL</name>
<dbReference type="PIRSF" id="PIRSF000530">
    <property type="entry name" value="Galactokinase"/>
    <property type="match status" value="1"/>
</dbReference>
<dbReference type="NCBIfam" id="NF003705">
    <property type="entry name" value="PRK05322.1"/>
    <property type="match status" value="1"/>
</dbReference>
<comment type="pathway">
    <text evidence="11">Carbohydrate metabolism; galactose metabolism.</text>
</comment>
<dbReference type="Gene3D" id="3.30.230.10">
    <property type="match status" value="1"/>
</dbReference>
<evidence type="ECO:0000256" key="8">
    <source>
        <dbReference type="ARBA" id="ARBA00022842"/>
    </source>
</evidence>
<evidence type="ECO:0000256" key="4">
    <source>
        <dbReference type="ARBA" id="ARBA00022723"/>
    </source>
</evidence>
<dbReference type="GO" id="GO:0004335">
    <property type="term" value="F:galactokinase activity"/>
    <property type="evidence" value="ECO:0007669"/>
    <property type="project" value="UniProtKB-UniRule"/>
</dbReference>
<keyword evidence="5 11" id="KW-0547">Nucleotide-binding</keyword>
<protein>
    <recommendedName>
        <fullName evidence="11 12">Galactokinase</fullName>
        <ecNumber evidence="11 12">2.7.1.6</ecNumber>
    </recommendedName>
    <alternativeName>
        <fullName evidence="11">Galactose kinase</fullName>
    </alternativeName>
</protein>
<feature type="domain" description="GHMP kinase N-terminal" evidence="13">
    <location>
        <begin position="102"/>
        <end position="179"/>
    </location>
</feature>
<dbReference type="PRINTS" id="PR00473">
    <property type="entry name" value="GALCTOKINASE"/>
</dbReference>
<dbReference type="PROSITE" id="PS00627">
    <property type="entry name" value="GHMP_KINASES_ATP"/>
    <property type="match status" value="1"/>
</dbReference>
<feature type="binding site" evidence="11">
    <location>
        <begin position="124"/>
        <end position="130"/>
    </location>
    <ligand>
        <name>ATP</name>
        <dbReference type="ChEBI" id="CHEBI:30616"/>
    </ligand>
</feature>
<feature type="domain" description="Galactokinase N-terminal" evidence="15">
    <location>
        <begin position="9"/>
        <end position="59"/>
    </location>
</feature>
<keyword evidence="7 11" id="KW-0067">ATP-binding</keyword>
<dbReference type="OrthoDB" id="250531at2"/>
<evidence type="ECO:0000256" key="5">
    <source>
        <dbReference type="ARBA" id="ARBA00022741"/>
    </source>
</evidence>
<dbReference type="FunFam" id="3.30.230.10:FF:000017">
    <property type="entry name" value="Galactokinase"/>
    <property type="match status" value="1"/>
</dbReference>
<evidence type="ECO:0000259" key="13">
    <source>
        <dbReference type="Pfam" id="PF00288"/>
    </source>
</evidence>
<dbReference type="InterPro" id="IPR013750">
    <property type="entry name" value="GHMP_kinase_C_dom"/>
</dbReference>
<feature type="binding site" evidence="11">
    <location>
        <position position="130"/>
    </location>
    <ligand>
        <name>Mg(2+)</name>
        <dbReference type="ChEBI" id="CHEBI:18420"/>
    </ligand>
</feature>
<dbReference type="RefSeq" id="WP_148451306.1">
    <property type="nucleotide sequence ID" value="NZ_VSDO01000002.1"/>
</dbReference>
<keyword evidence="2 11" id="KW-0963">Cytoplasm</keyword>
<dbReference type="InterPro" id="IPR006204">
    <property type="entry name" value="GHMP_kinase_N_dom"/>
</dbReference>
<dbReference type="SUPFAM" id="SSF55060">
    <property type="entry name" value="GHMP Kinase, C-terminal domain"/>
    <property type="match status" value="1"/>
</dbReference>
<keyword evidence="3 11" id="KW-0808">Transferase</keyword>
<keyword evidence="4 11" id="KW-0479">Metal-binding</keyword>
<dbReference type="UniPathway" id="UPA00214"/>
<dbReference type="GO" id="GO:0005829">
    <property type="term" value="C:cytosol"/>
    <property type="evidence" value="ECO:0007669"/>
    <property type="project" value="TreeGrafter"/>
</dbReference>
<feature type="domain" description="GHMP kinase C-terminal" evidence="14">
    <location>
        <begin position="286"/>
        <end position="366"/>
    </location>
</feature>
<dbReference type="PANTHER" id="PTHR10457:SF7">
    <property type="entry name" value="GALACTOKINASE-RELATED"/>
    <property type="match status" value="1"/>
</dbReference>
<keyword evidence="6 11" id="KW-0418">Kinase</keyword>
<sequence>MKKQEMEQLFISRCGGSDEGVRIFNAPGRVNLIGEHIDYNGGYVLPAALEFGTTLAVRKRADQKVTFASSNLPYTAEIGLDDLGKEKTGEWVDYPIGVIVELGKKGIRLTSGYDLFFHGEIPNGAGLSSSASIEVVTAYALLSMEGQPTDKVEIAVLSQKAENQYVGVNSGIMDQFAVSNGARDHAILLMCDTLEYKLVPFRTGAYKLIIGNTNKRRGLVDSAYNERREQCDAALRIVQQEEPEIQYLAHLKPERFEELRDSFADEVLLKRAKHVVEENARVLQSVDALSANDLTAFGKLMNDSHDSLRDLYEVSCEELDVMVEEARKIEGTLGSRMTGAGFGGCTVSLVHEDAVERFVQEVGAAYLERTGLKGDFYVCGVGNGVHEMKGEV</sequence>
<dbReference type="InterPro" id="IPR019539">
    <property type="entry name" value="GalKase_N"/>
</dbReference>
<dbReference type="PRINTS" id="PR00959">
    <property type="entry name" value="MEVGALKINASE"/>
</dbReference>